<reference evidence="4" key="1">
    <citation type="submission" date="2015-11" db="EMBL/GenBank/DDBJ databases">
        <title>Complete genome sequence of a polyethylene glycol-degrading strain Sphingopyxis terrae strain 203-1 (NBRC 15098).</title>
        <authorList>
            <person name="Yoshiyuki O."/>
            <person name="Shouta N."/>
            <person name="Nagata Y."/>
            <person name="Numata M."/>
            <person name="Tsuchikane K."/>
            <person name="Hosoyama A."/>
            <person name="Yamazoe A."/>
            <person name="Tsuda M."/>
            <person name="Fujita N."/>
            <person name="Kawai F."/>
        </authorList>
    </citation>
    <scope>NUCLEOTIDE SEQUENCE [LARGE SCALE GENOMIC DNA]</scope>
    <source>
        <strain evidence="4">203-1</strain>
    </source>
</reference>
<organism evidence="3 4">
    <name type="scientific">Sphingopyxis terrae subsp. terrae NBRC 15098</name>
    <dbReference type="NCBI Taxonomy" id="1219058"/>
    <lineage>
        <taxon>Bacteria</taxon>
        <taxon>Pseudomonadati</taxon>
        <taxon>Pseudomonadota</taxon>
        <taxon>Alphaproteobacteria</taxon>
        <taxon>Sphingomonadales</taxon>
        <taxon>Sphingomonadaceae</taxon>
        <taxon>Sphingopyxis</taxon>
    </lineage>
</organism>
<evidence type="ECO:0000256" key="1">
    <source>
        <dbReference type="SAM" id="MobiDB-lite"/>
    </source>
</evidence>
<gene>
    <name evidence="3" type="ORF">AOA14_03370</name>
</gene>
<feature type="transmembrane region" description="Helical" evidence="2">
    <location>
        <begin position="76"/>
        <end position="99"/>
    </location>
</feature>
<name>A0A142VWK1_9SPHN</name>
<dbReference type="STRING" id="1219058.AOA14_03370"/>
<evidence type="ECO:0000313" key="4">
    <source>
        <dbReference type="Proteomes" id="UP000076234"/>
    </source>
</evidence>
<dbReference type="RefSeq" id="WP_062900753.1">
    <property type="nucleotide sequence ID" value="NZ_CP013342.1"/>
</dbReference>
<reference evidence="3 4" key="2">
    <citation type="journal article" date="2016" name="Genome Announc.">
        <title>Complete Genome Sequence of Sphingopyxis terrae Strain 203-1 (NBRC 111660), a Polyethylene Glycol Degrader.</title>
        <authorList>
            <person name="Ohtsubo Y."/>
            <person name="Nonoyama S."/>
            <person name="Nagata Y."/>
            <person name="Numata M."/>
            <person name="Tsuchikane K."/>
            <person name="Hosoyama A."/>
            <person name="Yamazoe A."/>
            <person name="Tsuda M."/>
            <person name="Fujita N."/>
            <person name="Kawai F."/>
        </authorList>
    </citation>
    <scope>NUCLEOTIDE SEQUENCE [LARGE SCALE GENOMIC DNA]</scope>
    <source>
        <strain evidence="3 4">203-1</strain>
    </source>
</reference>
<feature type="transmembrane region" description="Helical" evidence="2">
    <location>
        <begin position="31"/>
        <end position="56"/>
    </location>
</feature>
<dbReference type="EMBL" id="CP013342">
    <property type="protein sequence ID" value="AMU93645.1"/>
    <property type="molecule type" value="Genomic_DNA"/>
</dbReference>
<dbReference type="AlphaFoldDB" id="A0A142VWK1"/>
<dbReference type="KEGG" id="ster:AOA14_03370"/>
<accession>A0A142VWK1</accession>
<feature type="region of interest" description="Disordered" evidence="1">
    <location>
        <begin position="125"/>
        <end position="153"/>
    </location>
</feature>
<evidence type="ECO:0000313" key="3">
    <source>
        <dbReference type="EMBL" id="AMU93645.1"/>
    </source>
</evidence>
<keyword evidence="2" id="KW-1133">Transmembrane helix</keyword>
<proteinExistence type="predicted"/>
<sequence length="308" mass="32506">MDDSADGSDKVSHRKARAAAWMRALRPAMPAVIGAAALTFLFAAIMPMAWVFGIGWNLYLDRLSDLFVPPVGNGARLALALGMALVAALVAAFVALLIAEPEASGLAALGRRLRRRQEAVDDDIPVRRRADLHPDDLPRAPLRAGRDLPEQGLGPVDAAPEVAADYLLEYEPDALAGADVVEDVDAVEIVEAAVAPYTPPAADAAPDEEDELILADLAPVEVETPGDEPWLQPAKIAGPAMPDPADKSLGAMVARFEAGLARRRETRTATAAVPVPDVAANEDADEEIDFALEAALSTLHRLNRGTTG</sequence>
<keyword evidence="2" id="KW-0472">Membrane</keyword>
<keyword evidence="2" id="KW-0812">Transmembrane</keyword>
<evidence type="ECO:0000256" key="2">
    <source>
        <dbReference type="SAM" id="Phobius"/>
    </source>
</evidence>
<feature type="compositionally biased region" description="Basic and acidic residues" evidence="1">
    <location>
        <begin position="125"/>
        <end position="149"/>
    </location>
</feature>
<protein>
    <submittedName>
        <fullName evidence="3">Uncharacterized protein</fullName>
    </submittedName>
</protein>
<dbReference type="Proteomes" id="UP000076234">
    <property type="component" value="Chromosome"/>
</dbReference>